<dbReference type="Gene3D" id="1.10.3720.10">
    <property type="entry name" value="MetI-like"/>
    <property type="match status" value="1"/>
</dbReference>
<evidence type="ECO:0000256" key="7">
    <source>
        <dbReference type="ARBA" id="ARBA00024202"/>
    </source>
</evidence>
<evidence type="ECO:0000256" key="1">
    <source>
        <dbReference type="ARBA" id="ARBA00004651"/>
    </source>
</evidence>
<reference evidence="10" key="1">
    <citation type="journal article" date="2019" name="Int J Environ Res Public Health">
        <title>Characterization of Chromosome-Mediated BlaOXA-894 in Shewanella xiamenensis Isolated from Pig Wastewater.</title>
        <authorList>
            <person name="Zou H."/>
            <person name="Zhou Z."/>
            <person name="Xia H."/>
            <person name="Zhao Q."/>
            <person name="Li X."/>
        </authorList>
    </citation>
    <scope>NUCLEOTIDE SEQUENCE</scope>
    <source>
        <strain evidence="10">2015oxa</strain>
    </source>
</reference>
<evidence type="ECO:0000256" key="8">
    <source>
        <dbReference type="RuleBase" id="RU363032"/>
    </source>
</evidence>
<dbReference type="GO" id="GO:0005886">
    <property type="term" value="C:plasma membrane"/>
    <property type="evidence" value="ECO:0007669"/>
    <property type="project" value="UniProtKB-SubCell"/>
</dbReference>
<gene>
    <name evidence="10" type="ORF">E2650_09340</name>
    <name evidence="11" type="ORF">QM089_05550</name>
</gene>
<reference evidence="10" key="2">
    <citation type="submission" date="2019-04" db="EMBL/GenBank/DDBJ databases">
        <authorList>
            <person name="Zou H."/>
        </authorList>
    </citation>
    <scope>NUCLEOTIDE SEQUENCE</scope>
    <source>
        <strain evidence="10">2015oxa</strain>
    </source>
</reference>
<dbReference type="PANTHER" id="PTHR43163">
    <property type="entry name" value="DIPEPTIDE TRANSPORT SYSTEM PERMEASE PROTEIN DPPB-RELATED"/>
    <property type="match status" value="1"/>
</dbReference>
<feature type="transmembrane region" description="Helical" evidence="8">
    <location>
        <begin position="305"/>
        <end position="327"/>
    </location>
</feature>
<dbReference type="CDD" id="cd06261">
    <property type="entry name" value="TM_PBP2"/>
    <property type="match status" value="1"/>
</dbReference>
<dbReference type="EMBL" id="SUNE01000005">
    <property type="protein sequence ID" value="MDG5900088.1"/>
    <property type="molecule type" value="Genomic_DNA"/>
</dbReference>
<feature type="transmembrane region" description="Helical" evidence="8">
    <location>
        <begin position="267"/>
        <end position="285"/>
    </location>
</feature>
<protein>
    <submittedName>
        <fullName evidence="11">ABC transporter permease subunit</fullName>
    </submittedName>
</protein>
<dbReference type="PROSITE" id="PS50928">
    <property type="entry name" value="ABC_TM1"/>
    <property type="match status" value="1"/>
</dbReference>
<feature type="transmembrane region" description="Helical" evidence="8">
    <location>
        <begin position="133"/>
        <end position="156"/>
    </location>
</feature>
<dbReference type="GO" id="GO:0071916">
    <property type="term" value="F:dipeptide transmembrane transporter activity"/>
    <property type="evidence" value="ECO:0007669"/>
    <property type="project" value="TreeGrafter"/>
</dbReference>
<evidence type="ECO:0000256" key="3">
    <source>
        <dbReference type="ARBA" id="ARBA00022475"/>
    </source>
</evidence>
<comment type="subcellular location">
    <subcellularLocation>
        <location evidence="1 8">Cell membrane</location>
        <topology evidence="1 8">Multi-pass membrane protein</topology>
    </subcellularLocation>
</comment>
<dbReference type="PANTHER" id="PTHR43163:SF6">
    <property type="entry name" value="DIPEPTIDE TRANSPORT SYSTEM PERMEASE PROTEIN DPPB-RELATED"/>
    <property type="match status" value="1"/>
</dbReference>
<dbReference type="Proteomes" id="UP001152518">
    <property type="component" value="Unassembled WGS sequence"/>
</dbReference>
<keyword evidence="4 8" id="KW-0812">Transmembrane</keyword>
<keyword evidence="5 8" id="KW-1133">Transmembrane helix</keyword>
<keyword evidence="6 8" id="KW-0472">Membrane</keyword>
<evidence type="ECO:0000313" key="11">
    <source>
        <dbReference type="EMBL" id="MDV5389742.1"/>
    </source>
</evidence>
<comment type="similarity">
    <text evidence="7">Belongs to the binding-protein-dependent transport system permease family. OppBC subfamily.</text>
</comment>
<evidence type="ECO:0000313" key="10">
    <source>
        <dbReference type="EMBL" id="MDG5900088.1"/>
    </source>
</evidence>
<evidence type="ECO:0000313" key="12">
    <source>
        <dbReference type="Proteomes" id="UP001187859"/>
    </source>
</evidence>
<dbReference type="Pfam" id="PF00528">
    <property type="entry name" value="BPD_transp_1"/>
    <property type="match status" value="1"/>
</dbReference>
<dbReference type="EMBL" id="JASGOQ010000001">
    <property type="protein sequence ID" value="MDV5389742.1"/>
    <property type="molecule type" value="Genomic_DNA"/>
</dbReference>
<name>A0A073L267_9GAMM</name>
<dbReference type="GeneID" id="75189315"/>
<dbReference type="Proteomes" id="UP001187859">
    <property type="component" value="Unassembled WGS sequence"/>
</dbReference>
<comment type="caution">
    <text evidence="11">The sequence shown here is derived from an EMBL/GenBank/DDBJ whole genome shotgun (WGS) entry which is preliminary data.</text>
</comment>
<evidence type="ECO:0000256" key="2">
    <source>
        <dbReference type="ARBA" id="ARBA00022448"/>
    </source>
</evidence>
<evidence type="ECO:0000256" key="6">
    <source>
        <dbReference type="ARBA" id="ARBA00023136"/>
    </source>
</evidence>
<keyword evidence="2 8" id="KW-0813">Transport</keyword>
<evidence type="ECO:0000256" key="5">
    <source>
        <dbReference type="ARBA" id="ARBA00022989"/>
    </source>
</evidence>
<reference evidence="11" key="3">
    <citation type="submission" date="2023-05" db="EMBL/GenBank/DDBJ databases">
        <title>Colonisation of extended spectrum b-lactamase- and carbapenemase-producing bacteria on hospital surfaces from low- and middle-income countries.</title>
        <authorList>
            <person name="Nieto-Rosado M."/>
            <person name="Sands K."/>
            <person name="Iregbu K."/>
            <person name="Zahra R."/>
            <person name="Mazarati J.B."/>
            <person name="Mehtar S."/>
            <person name="Barnards-Group B."/>
            <person name="Walsh T.R."/>
        </authorList>
    </citation>
    <scope>NUCLEOTIDE SEQUENCE</scope>
    <source>
        <strain evidence="11">PP-E493</strain>
    </source>
</reference>
<dbReference type="AlphaFoldDB" id="A0A073L267"/>
<keyword evidence="3" id="KW-1003">Cell membrane</keyword>
<accession>A0A073L267</accession>
<sequence>MLRYLLRRLNLFLATSLVMIGVLFYATGLFPIERTFALTGIHSPSAAQLSQIEQDYKLDSNKALQFIAYLQQRLSGNLGVSVTSHQSVAEELSTVLPASFELAVMAAVIAIGLGVPLGVLASQSQHKLTQNTIMAITLTGYSVPVFWLGLYLSLWFGVDLGWLPISGQLNLLYEIKPVTGFMLVDILLSDSEYRISAFKDALLHIILPATTLAVLPFTVVVRSTRSAMMNVMNQTFIRAAEARGMHTNTIILRHALPNALIPVLKHLGLMLGAFASYAIVVEVIFSWPGVGSWLVSGIYQRDYTVIQGGILAVALLIIFLSILIEVLHTVFNPLSRKDLYASS</sequence>
<evidence type="ECO:0000256" key="4">
    <source>
        <dbReference type="ARBA" id="ARBA00022692"/>
    </source>
</evidence>
<feature type="transmembrane region" description="Helical" evidence="8">
    <location>
        <begin position="201"/>
        <end position="221"/>
    </location>
</feature>
<feature type="domain" description="ABC transmembrane type-1" evidence="9">
    <location>
        <begin position="96"/>
        <end position="328"/>
    </location>
</feature>
<proteinExistence type="inferred from homology"/>
<dbReference type="InterPro" id="IPR035906">
    <property type="entry name" value="MetI-like_sf"/>
</dbReference>
<evidence type="ECO:0000259" key="9">
    <source>
        <dbReference type="PROSITE" id="PS50928"/>
    </source>
</evidence>
<dbReference type="InterPro" id="IPR000515">
    <property type="entry name" value="MetI-like"/>
</dbReference>
<organism evidence="11 12">
    <name type="scientific">Shewanella xiamenensis</name>
    <dbReference type="NCBI Taxonomy" id="332186"/>
    <lineage>
        <taxon>Bacteria</taxon>
        <taxon>Pseudomonadati</taxon>
        <taxon>Pseudomonadota</taxon>
        <taxon>Gammaproteobacteria</taxon>
        <taxon>Alteromonadales</taxon>
        <taxon>Shewanellaceae</taxon>
        <taxon>Shewanella</taxon>
    </lineage>
</organism>
<dbReference type="SUPFAM" id="SSF161098">
    <property type="entry name" value="MetI-like"/>
    <property type="match status" value="1"/>
</dbReference>
<feature type="transmembrane region" description="Helical" evidence="8">
    <location>
        <begin position="102"/>
        <end position="121"/>
    </location>
</feature>
<dbReference type="OrthoDB" id="9805855at2"/>
<dbReference type="RefSeq" id="WP_037417220.1">
    <property type="nucleotide sequence ID" value="NZ_AP025014.1"/>
</dbReference>
<feature type="transmembrane region" description="Helical" evidence="8">
    <location>
        <begin position="12"/>
        <end position="32"/>
    </location>
</feature>